<organism evidence="1 2">
    <name type="scientific">Micromonospora echinaurantiaca</name>
    <dbReference type="NCBI Taxonomy" id="47857"/>
    <lineage>
        <taxon>Bacteria</taxon>
        <taxon>Bacillati</taxon>
        <taxon>Actinomycetota</taxon>
        <taxon>Actinomycetes</taxon>
        <taxon>Micromonosporales</taxon>
        <taxon>Micromonosporaceae</taxon>
        <taxon>Micromonospora</taxon>
    </lineage>
</organism>
<protein>
    <recommendedName>
        <fullName evidence="3">BioF2-like acetyltransferase domain-containing protein</fullName>
    </recommendedName>
</protein>
<evidence type="ECO:0000313" key="2">
    <source>
        <dbReference type="Proteomes" id="UP000198217"/>
    </source>
</evidence>
<dbReference type="Proteomes" id="UP000198217">
    <property type="component" value="Chromosome I"/>
</dbReference>
<evidence type="ECO:0000313" key="1">
    <source>
        <dbReference type="EMBL" id="SCG57906.1"/>
    </source>
</evidence>
<dbReference type="AlphaFoldDB" id="A0A1C5IJF5"/>
<reference evidence="1 2" key="1">
    <citation type="submission" date="2016-06" db="EMBL/GenBank/DDBJ databases">
        <authorList>
            <person name="Kjaerup R.B."/>
            <person name="Dalgaard T.S."/>
            <person name="Juul-Madsen H.R."/>
        </authorList>
    </citation>
    <scope>NUCLEOTIDE SEQUENCE [LARGE SCALE GENOMIC DNA]</scope>
    <source>
        <strain evidence="1 2">DSM 43904</strain>
    </source>
</reference>
<accession>A0A1C5IJF5</accession>
<keyword evidence="2" id="KW-1185">Reference proteome</keyword>
<dbReference type="InterPro" id="IPR016181">
    <property type="entry name" value="Acyl_CoA_acyltransferase"/>
</dbReference>
<dbReference type="SUPFAM" id="SSF55729">
    <property type="entry name" value="Acyl-CoA N-acyltransferases (Nat)"/>
    <property type="match status" value="1"/>
</dbReference>
<sequence length="334" mass="37452">MKTQTTLEALPPRITSATEYGSDYDVRRWLGELADDERWDARSVVGRDGGKVVGCLPIWRSTLSRTPQNEITRELTTLGLPNDVPCLHLGPHSRKIGGAAVVRRRDRWASEECLTALIRRATEEAQAIGLRPVALYVPHSQLAAFLRSWPTPPRVHPADMFSRLEVEVDSSGRVHHASKRVRDVWTHDARAAEDLRLERSWSQVTKELIAEAAPLVAAVSRNNGAIAHHRLSAYQLEKWWTFDSQSARALSVRTSGGELAGVTFARLRESALEVYEVGMPDEFEQRRFLYATLCFVEPLKFVAANGLTTIELGTGHSSAKRSRGAEQELLWHIY</sequence>
<dbReference type="RefSeq" id="WP_157748215.1">
    <property type="nucleotide sequence ID" value="NZ_LT607750.1"/>
</dbReference>
<gene>
    <name evidence="1" type="ORF">GA0070609_3379</name>
</gene>
<name>A0A1C5IJF5_9ACTN</name>
<evidence type="ECO:0008006" key="3">
    <source>
        <dbReference type="Google" id="ProtNLM"/>
    </source>
</evidence>
<dbReference type="EMBL" id="LT607750">
    <property type="protein sequence ID" value="SCG57906.1"/>
    <property type="molecule type" value="Genomic_DNA"/>
</dbReference>
<proteinExistence type="predicted"/>